<evidence type="ECO:0000259" key="1">
    <source>
        <dbReference type="Pfam" id="PF00582"/>
    </source>
</evidence>
<evidence type="ECO:0000313" key="2">
    <source>
        <dbReference type="EMBL" id="KAJ3101795.1"/>
    </source>
</evidence>
<name>A0AAD5SSV3_9FUNG</name>
<dbReference type="EMBL" id="JADGJH010002204">
    <property type="protein sequence ID" value="KAJ3101795.1"/>
    <property type="molecule type" value="Genomic_DNA"/>
</dbReference>
<feature type="non-terminal residue" evidence="2">
    <location>
        <position position="201"/>
    </location>
</feature>
<dbReference type="InterPro" id="IPR014729">
    <property type="entry name" value="Rossmann-like_a/b/a_fold"/>
</dbReference>
<dbReference type="PANTHER" id="PTHR31966">
    <property type="entry name" value="OS01G0783500 PROTEIN"/>
    <property type="match status" value="1"/>
</dbReference>
<dbReference type="Pfam" id="PF00582">
    <property type="entry name" value="Usp"/>
    <property type="match status" value="1"/>
</dbReference>
<reference evidence="2" key="1">
    <citation type="submission" date="2020-05" db="EMBL/GenBank/DDBJ databases">
        <title>Phylogenomic resolution of chytrid fungi.</title>
        <authorList>
            <person name="Stajich J.E."/>
            <person name="Amses K."/>
            <person name="Simmons R."/>
            <person name="Seto K."/>
            <person name="Myers J."/>
            <person name="Bonds A."/>
            <person name="Quandt C.A."/>
            <person name="Barry K."/>
            <person name="Liu P."/>
            <person name="Grigoriev I."/>
            <person name="Longcore J.E."/>
            <person name="James T.Y."/>
        </authorList>
    </citation>
    <scope>NUCLEOTIDE SEQUENCE</scope>
    <source>
        <strain evidence="2">JEL0513</strain>
    </source>
</reference>
<protein>
    <recommendedName>
        <fullName evidence="1">UspA domain-containing protein</fullName>
    </recommendedName>
</protein>
<dbReference type="SUPFAM" id="SSF52402">
    <property type="entry name" value="Adenine nucleotide alpha hydrolases-like"/>
    <property type="match status" value="1"/>
</dbReference>
<dbReference type="AlphaFoldDB" id="A0AAD5SSV3"/>
<organism evidence="2 3">
    <name type="scientific">Physocladia obscura</name>
    <dbReference type="NCBI Taxonomy" id="109957"/>
    <lineage>
        <taxon>Eukaryota</taxon>
        <taxon>Fungi</taxon>
        <taxon>Fungi incertae sedis</taxon>
        <taxon>Chytridiomycota</taxon>
        <taxon>Chytridiomycota incertae sedis</taxon>
        <taxon>Chytridiomycetes</taxon>
        <taxon>Chytridiales</taxon>
        <taxon>Chytriomycetaceae</taxon>
        <taxon>Physocladia</taxon>
    </lineage>
</organism>
<dbReference type="InterPro" id="IPR006016">
    <property type="entry name" value="UspA"/>
</dbReference>
<feature type="domain" description="UspA" evidence="1">
    <location>
        <begin position="9"/>
        <end position="67"/>
    </location>
</feature>
<proteinExistence type="predicted"/>
<accession>A0AAD5SSV3</accession>
<dbReference type="InterPro" id="IPR044162">
    <property type="entry name" value="PHOS32/34"/>
</dbReference>
<evidence type="ECO:0000313" key="3">
    <source>
        <dbReference type="Proteomes" id="UP001211907"/>
    </source>
</evidence>
<dbReference type="Proteomes" id="UP001211907">
    <property type="component" value="Unassembled WGS sequence"/>
</dbReference>
<comment type="caution">
    <text evidence="2">The sequence shown here is derived from an EMBL/GenBank/DDBJ whole genome shotgun (WGS) entry which is preliminary data.</text>
</comment>
<dbReference type="Gene3D" id="3.40.50.620">
    <property type="entry name" value="HUPs"/>
    <property type="match status" value="1"/>
</dbReference>
<dbReference type="PANTHER" id="PTHR31966:SF3">
    <property type="entry name" value="OS05G0501700 PROTEIN"/>
    <property type="match status" value="1"/>
</dbReference>
<gene>
    <name evidence="2" type="ORF">HK100_004487</name>
</gene>
<sequence length="201" mass="22616">MISRQDEGRKIAIAVDFSPYSKYTVQWAIKNHLILSDDIILLLVLPKTPPRTFSADLNVSEESRFIENLGLQQGRQLLRKFTDLLATNGFVARGVGLSGDVEESIAKQDSSRCSEYTLQWAIEHYLLPSDEIALLLVLPKTPQRTFTADLNVSQDSRHFENWGLQTSRNLMRKYIDILCEKGFAPKGFGLTGVVEESIAAQ</sequence>
<keyword evidence="3" id="KW-1185">Reference proteome</keyword>